<evidence type="ECO:0000256" key="4">
    <source>
        <dbReference type="ARBA" id="ARBA00023315"/>
    </source>
</evidence>
<comment type="similarity">
    <text evidence="1 5">Belongs to the transferase hexapeptide repeat family.</text>
</comment>
<dbReference type="InterPro" id="IPR024688">
    <property type="entry name" value="Mac_dom"/>
</dbReference>
<dbReference type="GO" id="GO:0008870">
    <property type="term" value="F:galactoside O-acetyltransferase activity"/>
    <property type="evidence" value="ECO:0007669"/>
    <property type="project" value="TreeGrafter"/>
</dbReference>
<dbReference type="EMBL" id="QRPK01000057">
    <property type="protein sequence ID" value="RHM08124.1"/>
    <property type="molecule type" value="Genomic_DNA"/>
</dbReference>
<evidence type="ECO:0000259" key="6">
    <source>
        <dbReference type="SMART" id="SM01266"/>
    </source>
</evidence>
<evidence type="ECO:0000313" key="7">
    <source>
        <dbReference type="EMBL" id="RHM08124.1"/>
    </source>
</evidence>
<dbReference type="PROSITE" id="PS00101">
    <property type="entry name" value="HEXAPEP_TRANSFERASES"/>
    <property type="match status" value="1"/>
</dbReference>
<evidence type="ECO:0000256" key="1">
    <source>
        <dbReference type="ARBA" id="ARBA00007274"/>
    </source>
</evidence>
<dbReference type="SUPFAM" id="SSF51161">
    <property type="entry name" value="Trimeric LpxA-like enzymes"/>
    <property type="match status" value="1"/>
</dbReference>
<keyword evidence="2 5" id="KW-0808">Transferase</keyword>
<reference evidence="7 8" key="1">
    <citation type="submission" date="2018-08" db="EMBL/GenBank/DDBJ databases">
        <title>A genome reference for cultivated species of the human gut microbiota.</title>
        <authorList>
            <person name="Zou Y."/>
            <person name="Xue W."/>
            <person name="Luo G."/>
        </authorList>
    </citation>
    <scope>NUCLEOTIDE SEQUENCE [LARGE SCALE GENOMIC DNA]</scope>
    <source>
        <strain evidence="7 8">AF35-6BH</strain>
    </source>
</reference>
<dbReference type="CDD" id="cd03357">
    <property type="entry name" value="LbH_MAT_GAT"/>
    <property type="match status" value="1"/>
</dbReference>
<dbReference type="FunFam" id="2.160.10.10:FF:000025">
    <property type="entry name" value="Hexapeptide-repeat containing-acetyltransferase"/>
    <property type="match status" value="1"/>
</dbReference>
<dbReference type="AlphaFoldDB" id="A0A415P5X4"/>
<gene>
    <name evidence="7" type="ORF">DWZ83_08715</name>
</gene>
<dbReference type="Pfam" id="PF00132">
    <property type="entry name" value="Hexapep"/>
    <property type="match status" value="1"/>
</dbReference>
<dbReference type="OrthoDB" id="9801697at2"/>
<dbReference type="RefSeq" id="WP_118365809.1">
    <property type="nucleotide sequence ID" value="NZ_QRPK01000057.1"/>
</dbReference>
<dbReference type="EC" id="2.3.1.-" evidence="5"/>
<evidence type="ECO:0000256" key="5">
    <source>
        <dbReference type="RuleBase" id="RU367021"/>
    </source>
</evidence>
<dbReference type="Pfam" id="PF12464">
    <property type="entry name" value="Mac"/>
    <property type="match status" value="1"/>
</dbReference>
<feature type="domain" description="Maltose/galactoside acetyltransferase" evidence="6">
    <location>
        <begin position="4"/>
        <end position="59"/>
    </location>
</feature>
<evidence type="ECO:0000256" key="3">
    <source>
        <dbReference type="ARBA" id="ARBA00022737"/>
    </source>
</evidence>
<evidence type="ECO:0000256" key="2">
    <source>
        <dbReference type="ARBA" id="ARBA00022679"/>
    </source>
</evidence>
<dbReference type="InterPro" id="IPR001451">
    <property type="entry name" value="Hexapep"/>
</dbReference>
<comment type="caution">
    <text evidence="7">The sequence shown here is derived from an EMBL/GenBank/DDBJ whole genome shotgun (WGS) entry which is preliminary data.</text>
</comment>
<dbReference type="PANTHER" id="PTHR43017">
    <property type="entry name" value="GALACTOSIDE O-ACETYLTRANSFERASE"/>
    <property type="match status" value="1"/>
</dbReference>
<dbReference type="Proteomes" id="UP000284868">
    <property type="component" value="Unassembled WGS sequence"/>
</dbReference>
<keyword evidence="8" id="KW-1185">Reference proteome</keyword>
<dbReference type="SMART" id="SM01266">
    <property type="entry name" value="Mac"/>
    <property type="match status" value="1"/>
</dbReference>
<dbReference type="InterPro" id="IPR039369">
    <property type="entry name" value="LacA-like"/>
</dbReference>
<proteinExistence type="inferred from homology"/>
<organism evidence="7 8">
    <name type="scientific">Amedibacillus dolichus</name>
    <dbReference type="NCBI Taxonomy" id="31971"/>
    <lineage>
        <taxon>Bacteria</taxon>
        <taxon>Bacillati</taxon>
        <taxon>Bacillota</taxon>
        <taxon>Erysipelotrichia</taxon>
        <taxon>Erysipelotrichales</taxon>
        <taxon>Erysipelotrichaceae</taxon>
        <taxon>Amedibacillus</taxon>
    </lineage>
</organism>
<dbReference type="Gene3D" id="2.160.10.10">
    <property type="entry name" value="Hexapeptide repeat proteins"/>
    <property type="match status" value="1"/>
</dbReference>
<dbReference type="InterPro" id="IPR011004">
    <property type="entry name" value="Trimer_LpxA-like_sf"/>
</dbReference>
<keyword evidence="4 5" id="KW-0012">Acyltransferase</keyword>
<evidence type="ECO:0000313" key="8">
    <source>
        <dbReference type="Proteomes" id="UP000284868"/>
    </source>
</evidence>
<protein>
    <recommendedName>
        <fullName evidence="5">Acetyltransferase</fullName>
        <ecNumber evidence="5">2.3.1.-</ecNumber>
    </recommendedName>
</protein>
<dbReference type="InterPro" id="IPR018357">
    <property type="entry name" value="Hexapep_transf_CS"/>
</dbReference>
<dbReference type="PANTHER" id="PTHR43017:SF1">
    <property type="entry name" value="ACETYLTRANSFERASE YJL218W-RELATED"/>
    <property type="match status" value="1"/>
</dbReference>
<keyword evidence="3" id="KW-0677">Repeat</keyword>
<sequence length="198" mass="21563">MKEWDKAQAGCLYNANNDREIIESRIKCADLCYEFNQCKPSDIEKQIEIMKKIIGCVKGSFVITAPFYCDYGSNITIGDNFYANHNCTILDGAKVTFGNNVFIGPNVVFTTAGHAIDSEQRAKGLEIALPITVGDDVWIGANVSVLPGVSIGSNTIIGAGSVVNKDIPDGVIAAGVPCKVIRRITEEDKQKYSEYIEM</sequence>
<accession>A0A415P5X4</accession>
<name>A0A415P5X4_9FIRM</name>